<sequence length="242" mass="27996">MGRWFAFFLVFGVLLPELAPLPASEPQRVGIENFERYPTGAYPDRWRFLTSSREFLPLSAVMNERKECRVRQEAQNKFLRCVTRGEALRITLVNREDFALDWDLRQHPRLRWRWRAVHLPASAREDRRHWNDSGGAVYVTFGTDWLGRPISIKYTYSSLLPVETVVDYGPLKVLVVSSGIDGMGPWVSVERDVMADYQRLFGKEPPSRPLSLTIWSDSDNTKDYAIVDFDDFELLPAIAAIR</sequence>
<accession>A0A7V2F7D1</accession>
<dbReference type="EMBL" id="DSGB01000006">
    <property type="protein sequence ID" value="HER96833.1"/>
    <property type="molecule type" value="Genomic_DNA"/>
</dbReference>
<dbReference type="AlphaFoldDB" id="A0A7V2F7D1"/>
<protein>
    <submittedName>
        <fullName evidence="1">DUF3047 domain-containing protein</fullName>
    </submittedName>
</protein>
<reference evidence="1" key="1">
    <citation type="journal article" date="2020" name="mSystems">
        <title>Genome- and Community-Level Interaction Insights into Carbon Utilization and Element Cycling Functions of Hydrothermarchaeota in Hydrothermal Sediment.</title>
        <authorList>
            <person name="Zhou Z."/>
            <person name="Liu Y."/>
            <person name="Xu W."/>
            <person name="Pan J."/>
            <person name="Luo Z.H."/>
            <person name="Li M."/>
        </authorList>
    </citation>
    <scope>NUCLEOTIDE SEQUENCE [LARGE SCALE GENOMIC DNA]</scope>
    <source>
        <strain evidence="1">SpSt-143</strain>
    </source>
</reference>
<comment type="caution">
    <text evidence="1">The sequence shown here is derived from an EMBL/GenBank/DDBJ whole genome shotgun (WGS) entry which is preliminary data.</text>
</comment>
<evidence type="ECO:0000313" key="1">
    <source>
        <dbReference type="EMBL" id="HER96833.1"/>
    </source>
</evidence>
<organism evidence="1">
    <name type="scientific">Rhodothermus marinus</name>
    <name type="common">Rhodothermus obamensis</name>
    <dbReference type="NCBI Taxonomy" id="29549"/>
    <lineage>
        <taxon>Bacteria</taxon>
        <taxon>Pseudomonadati</taxon>
        <taxon>Rhodothermota</taxon>
        <taxon>Rhodothermia</taxon>
        <taxon>Rhodothermales</taxon>
        <taxon>Rhodothermaceae</taxon>
        <taxon>Rhodothermus</taxon>
    </lineage>
</organism>
<dbReference type="InterPro" id="IPR021409">
    <property type="entry name" value="DUF3047"/>
</dbReference>
<name>A0A7V2F7D1_RHOMR</name>
<dbReference type="Pfam" id="PF11249">
    <property type="entry name" value="DUF3047"/>
    <property type="match status" value="1"/>
</dbReference>
<proteinExistence type="predicted"/>
<gene>
    <name evidence="1" type="ORF">ENO59_10025</name>
</gene>